<dbReference type="RefSeq" id="WP_232592971.1">
    <property type="nucleotide sequence ID" value="NZ_BSPD01000039.1"/>
</dbReference>
<proteinExistence type="predicted"/>
<dbReference type="Pfam" id="PF03924">
    <property type="entry name" value="CHASE"/>
    <property type="match status" value="1"/>
</dbReference>
<dbReference type="InterPro" id="IPR036890">
    <property type="entry name" value="HATPase_C_sf"/>
</dbReference>
<feature type="transmembrane region" description="Helical" evidence="10">
    <location>
        <begin position="262"/>
        <end position="281"/>
    </location>
</feature>
<dbReference type="InterPro" id="IPR036097">
    <property type="entry name" value="HisK_dim/P_sf"/>
</dbReference>
<evidence type="ECO:0000256" key="6">
    <source>
        <dbReference type="ARBA" id="ARBA00022777"/>
    </source>
</evidence>
<dbReference type="SUPFAM" id="SSF47384">
    <property type="entry name" value="Homodimeric domain of signal transducing histidine kinase"/>
    <property type="match status" value="1"/>
</dbReference>
<feature type="transmembrane region" description="Helical" evidence="10">
    <location>
        <begin position="72"/>
        <end position="92"/>
    </location>
</feature>
<reference evidence="12 13" key="1">
    <citation type="journal article" date="2014" name="Int. J. Syst. Evol. Microbiol.">
        <title>Complete genome sequence of Corynebacterium casei LMG S-19264T (=DSM 44701T), isolated from a smear-ripened cheese.</title>
        <authorList>
            <consortium name="US DOE Joint Genome Institute (JGI-PGF)"/>
            <person name="Walter F."/>
            <person name="Albersmeier A."/>
            <person name="Kalinowski J."/>
            <person name="Ruckert C."/>
        </authorList>
    </citation>
    <scope>NUCLEOTIDE SEQUENCE [LARGE SCALE GENOMIC DNA]</scope>
    <source>
        <strain evidence="12 13">NBRC 110095</strain>
    </source>
</reference>
<dbReference type="InterPro" id="IPR005467">
    <property type="entry name" value="His_kinase_dom"/>
</dbReference>
<feature type="transmembrane region" description="Helical" evidence="10">
    <location>
        <begin position="611"/>
        <end position="632"/>
    </location>
</feature>
<dbReference type="AlphaFoldDB" id="A0AA37T5M3"/>
<organism evidence="12 13">
    <name type="scientific">Marinibactrum halimedae</name>
    <dbReference type="NCBI Taxonomy" id="1444977"/>
    <lineage>
        <taxon>Bacteria</taxon>
        <taxon>Pseudomonadati</taxon>
        <taxon>Pseudomonadota</taxon>
        <taxon>Gammaproteobacteria</taxon>
        <taxon>Cellvibrionales</taxon>
        <taxon>Cellvibrionaceae</taxon>
        <taxon>Marinibactrum</taxon>
    </lineage>
</organism>
<dbReference type="InterPro" id="IPR003661">
    <property type="entry name" value="HisK_dim/P_dom"/>
</dbReference>
<dbReference type="PANTHER" id="PTHR43047">
    <property type="entry name" value="TWO-COMPONENT HISTIDINE PROTEIN KINASE"/>
    <property type="match status" value="1"/>
</dbReference>
<evidence type="ECO:0000256" key="5">
    <source>
        <dbReference type="ARBA" id="ARBA00022692"/>
    </source>
</evidence>
<dbReference type="PANTHER" id="PTHR43047:SF72">
    <property type="entry name" value="OSMOSENSING HISTIDINE PROTEIN KINASE SLN1"/>
    <property type="match status" value="1"/>
</dbReference>
<evidence type="ECO:0000256" key="8">
    <source>
        <dbReference type="ARBA" id="ARBA00023136"/>
    </source>
</evidence>
<feature type="region of interest" description="Disordered" evidence="9">
    <location>
        <begin position="1"/>
        <end position="21"/>
    </location>
</feature>
<comment type="subcellular location">
    <subcellularLocation>
        <location evidence="2">Membrane</location>
    </subcellularLocation>
</comment>
<dbReference type="InterPro" id="IPR003594">
    <property type="entry name" value="HATPase_dom"/>
</dbReference>
<feature type="transmembrane region" description="Helical" evidence="10">
    <location>
        <begin position="189"/>
        <end position="212"/>
    </location>
</feature>
<dbReference type="Proteomes" id="UP001156870">
    <property type="component" value="Unassembled WGS sequence"/>
</dbReference>
<feature type="transmembrane region" description="Helical" evidence="10">
    <location>
        <begin position="232"/>
        <end position="255"/>
    </location>
</feature>
<evidence type="ECO:0000256" key="3">
    <source>
        <dbReference type="ARBA" id="ARBA00012438"/>
    </source>
</evidence>
<dbReference type="GO" id="GO:0009927">
    <property type="term" value="F:histidine phosphotransfer kinase activity"/>
    <property type="evidence" value="ECO:0007669"/>
    <property type="project" value="TreeGrafter"/>
</dbReference>
<comment type="catalytic activity">
    <reaction evidence="1">
        <text>ATP + protein L-histidine = ADP + protein N-phospho-L-histidine.</text>
        <dbReference type="EC" id="2.7.13.3"/>
    </reaction>
</comment>
<protein>
    <recommendedName>
        <fullName evidence="3">histidine kinase</fullName>
        <ecNumber evidence="3">2.7.13.3</ecNumber>
    </recommendedName>
</protein>
<dbReference type="CDD" id="cd00082">
    <property type="entry name" value="HisKA"/>
    <property type="match status" value="1"/>
</dbReference>
<gene>
    <name evidence="12" type="ORF">GCM10007877_17860</name>
</gene>
<keyword evidence="6" id="KW-0418">Kinase</keyword>
<dbReference type="Gene3D" id="3.30.565.10">
    <property type="entry name" value="Histidine kinase-like ATPase, C-terminal domain"/>
    <property type="match status" value="1"/>
</dbReference>
<keyword evidence="13" id="KW-1185">Reference proteome</keyword>
<accession>A0AA37T5M3</accession>
<dbReference type="SUPFAM" id="SSF55874">
    <property type="entry name" value="ATPase domain of HSP90 chaperone/DNA topoisomerase II/histidine kinase"/>
    <property type="match status" value="1"/>
</dbReference>
<dbReference type="SMART" id="SM00387">
    <property type="entry name" value="HATPase_c"/>
    <property type="match status" value="1"/>
</dbReference>
<evidence type="ECO:0000256" key="10">
    <source>
        <dbReference type="SAM" id="Phobius"/>
    </source>
</evidence>
<name>A0AA37T5M3_9GAMM</name>
<dbReference type="Gene3D" id="1.10.287.130">
    <property type="match status" value="1"/>
</dbReference>
<dbReference type="Gene3D" id="3.30.450.350">
    <property type="entry name" value="CHASE domain"/>
    <property type="match status" value="1"/>
</dbReference>
<dbReference type="GO" id="GO:0000155">
    <property type="term" value="F:phosphorelay sensor kinase activity"/>
    <property type="evidence" value="ECO:0007669"/>
    <property type="project" value="InterPro"/>
</dbReference>
<dbReference type="EC" id="2.7.13.3" evidence="3"/>
<evidence type="ECO:0000256" key="9">
    <source>
        <dbReference type="SAM" id="MobiDB-lite"/>
    </source>
</evidence>
<comment type="caution">
    <text evidence="12">The sequence shown here is derived from an EMBL/GenBank/DDBJ whole genome shotgun (WGS) entry which is preliminary data.</text>
</comment>
<dbReference type="InterPro" id="IPR006189">
    <property type="entry name" value="CHASE_dom"/>
</dbReference>
<feature type="domain" description="Histidine kinase" evidence="11">
    <location>
        <begin position="671"/>
        <end position="891"/>
    </location>
</feature>
<dbReference type="Pfam" id="PF02518">
    <property type="entry name" value="HATPase_c"/>
    <property type="match status" value="1"/>
</dbReference>
<evidence type="ECO:0000256" key="4">
    <source>
        <dbReference type="ARBA" id="ARBA00022679"/>
    </source>
</evidence>
<evidence type="ECO:0000256" key="2">
    <source>
        <dbReference type="ARBA" id="ARBA00004370"/>
    </source>
</evidence>
<dbReference type="SMART" id="SM00388">
    <property type="entry name" value="HisKA"/>
    <property type="match status" value="1"/>
</dbReference>
<sequence>MSYNDDHEEALPDKEEPTVSTKLKGYRSFVSAGERSPIEKLSSSIDSSALLSSNTEPVHDQKGQSWRDPSPLLLLVLCGFIAFTGLALPTILQEQGFFLIWPPAGLAVVVFFYFGARAFIPCFLSLVVSCWLVSDTAHFQHPVFSRHTEALVLCLYSAVFLTLQGFWLGRLLSPIRLNPNYGLSQSRKLLWRFFLLYSPLTTLACTSVLFLGLLSLGEELVFSMPPQSAFCIWLAGNFNGVVLVVAIAMTLHVFHHTKIRHYFFHVVPYIVVAAVISAVFISSRHTIITHQRNIDAERTRGLSHEIETAITQNVQVAQILGQFVRANAAFSEEDFHHFITRYYNNDHHLASHLWLKKIEDDELQNVKTKVLDLHPGGIHSAEPAKQYLVVSQKYPQHFEAVQLGWNLLADYEYFTLFENAVEVDGVAVSPDIQLADDERYIAFAYPVYEKDSVKQTITSSEASLSSPALSTLPEDGLAINGAPTYRYLPDNLEGIVVTLLPIESLIAHAQQLSHSVFDIGIVELIGGMERHLYGNPHLLSLYHSRKNHSSQDMLSNVWEGGNVAGSKGEGERGNTTRSLSASSHIIRVLDKTWRVHFFNRQYFDVVQKTTVIASLMMKSVLFMMVCVLYLFFSRFKEAELFEKGQSREASLAKILKSLENERRLKTEFLNSLSHQLRVPLNSVIGFSHRLLKQPEIKRDPHVSEGLDAIHRNGLHLLALVDEILDLSTIESGSMVMQKHQVDMRTLMGELRKYAVEINTRKSLKLNFSTEVKFVWGDRLRLRQMMFSLVGSAIDVTEAGWVTLTVTSEYQNSKGGVLFKVSDSGLGEAAEARRAQFQRFSELANLRAKGKKVNEASLRLVLVHEFAELHGGRAWVNESPDSEFCIWIPTPVVAMTEEDFDDSGAKITTQGKRFSRNGKEPVYQRKFTVQDSGSLRVSQS</sequence>
<evidence type="ECO:0000313" key="13">
    <source>
        <dbReference type="Proteomes" id="UP001156870"/>
    </source>
</evidence>
<evidence type="ECO:0000313" key="12">
    <source>
        <dbReference type="EMBL" id="GLS26071.1"/>
    </source>
</evidence>
<dbReference type="Pfam" id="PF00512">
    <property type="entry name" value="HisKA"/>
    <property type="match status" value="1"/>
</dbReference>
<evidence type="ECO:0000259" key="11">
    <source>
        <dbReference type="PROSITE" id="PS50109"/>
    </source>
</evidence>
<dbReference type="EMBL" id="BSPD01000039">
    <property type="protein sequence ID" value="GLS26071.1"/>
    <property type="molecule type" value="Genomic_DNA"/>
</dbReference>
<keyword evidence="8 10" id="KW-0472">Membrane</keyword>
<dbReference type="PROSITE" id="PS50109">
    <property type="entry name" value="HIS_KIN"/>
    <property type="match status" value="1"/>
</dbReference>
<evidence type="ECO:0000256" key="1">
    <source>
        <dbReference type="ARBA" id="ARBA00000085"/>
    </source>
</evidence>
<feature type="transmembrane region" description="Helical" evidence="10">
    <location>
        <begin position="150"/>
        <end position="168"/>
    </location>
</feature>
<keyword evidence="7 10" id="KW-1133">Transmembrane helix</keyword>
<dbReference type="GO" id="GO:0005886">
    <property type="term" value="C:plasma membrane"/>
    <property type="evidence" value="ECO:0007669"/>
    <property type="project" value="TreeGrafter"/>
</dbReference>
<dbReference type="InterPro" id="IPR042240">
    <property type="entry name" value="CHASE_sf"/>
</dbReference>
<keyword evidence="4" id="KW-0808">Transferase</keyword>
<keyword evidence="5 10" id="KW-0812">Transmembrane</keyword>
<evidence type="ECO:0000256" key="7">
    <source>
        <dbReference type="ARBA" id="ARBA00022989"/>
    </source>
</evidence>